<gene>
    <name evidence="2" type="ORF">S12H4_19827</name>
</gene>
<evidence type="ECO:0000313" key="2">
    <source>
        <dbReference type="EMBL" id="GAI86188.1"/>
    </source>
</evidence>
<accession>X1RZW3</accession>
<organism evidence="2">
    <name type="scientific">marine sediment metagenome</name>
    <dbReference type="NCBI Taxonomy" id="412755"/>
    <lineage>
        <taxon>unclassified sequences</taxon>
        <taxon>metagenomes</taxon>
        <taxon>ecological metagenomes</taxon>
    </lineage>
</organism>
<comment type="caution">
    <text evidence="2">The sequence shown here is derived from an EMBL/GenBank/DDBJ whole genome shotgun (WGS) entry which is preliminary data.</text>
</comment>
<dbReference type="EMBL" id="BARW01009971">
    <property type="protein sequence ID" value="GAI86188.1"/>
    <property type="molecule type" value="Genomic_DNA"/>
</dbReference>
<feature type="compositionally biased region" description="Basic and acidic residues" evidence="1">
    <location>
        <begin position="42"/>
        <end position="52"/>
    </location>
</feature>
<feature type="region of interest" description="Disordered" evidence="1">
    <location>
        <begin position="29"/>
        <end position="52"/>
    </location>
</feature>
<name>X1RZW3_9ZZZZ</name>
<sequence>DVMKQISEEARENPEILKTAPHASYVRRLDETTAARNPILRWKPETKNNKFK</sequence>
<evidence type="ECO:0000256" key="1">
    <source>
        <dbReference type="SAM" id="MobiDB-lite"/>
    </source>
</evidence>
<protein>
    <recommendedName>
        <fullName evidence="3">Glycine dehydrogenase (aminomethyl-transferring)</fullName>
    </recommendedName>
</protein>
<reference evidence="2" key="1">
    <citation type="journal article" date="2014" name="Front. Microbiol.">
        <title>High frequency of phylogenetically diverse reductive dehalogenase-homologous genes in deep subseafloor sedimentary metagenomes.</title>
        <authorList>
            <person name="Kawai M."/>
            <person name="Futagami T."/>
            <person name="Toyoda A."/>
            <person name="Takaki Y."/>
            <person name="Nishi S."/>
            <person name="Hori S."/>
            <person name="Arai W."/>
            <person name="Tsubouchi T."/>
            <person name="Morono Y."/>
            <person name="Uchiyama I."/>
            <person name="Ito T."/>
            <person name="Fujiyama A."/>
            <person name="Inagaki F."/>
            <person name="Takami H."/>
        </authorList>
    </citation>
    <scope>NUCLEOTIDE SEQUENCE</scope>
    <source>
        <strain evidence="2">Expedition CK06-06</strain>
    </source>
</reference>
<evidence type="ECO:0008006" key="3">
    <source>
        <dbReference type="Google" id="ProtNLM"/>
    </source>
</evidence>
<proteinExistence type="predicted"/>
<feature type="non-terminal residue" evidence="2">
    <location>
        <position position="1"/>
    </location>
</feature>
<dbReference type="AlphaFoldDB" id="X1RZW3"/>